<organism evidence="2 3">
    <name type="scientific">Bondarzewia mesenterica</name>
    <dbReference type="NCBI Taxonomy" id="1095465"/>
    <lineage>
        <taxon>Eukaryota</taxon>
        <taxon>Fungi</taxon>
        <taxon>Dikarya</taxon>
        <taxon>Basidiomycota</taxon>
        <taxon>Agaricomycotina</taxon>
        <taxon>Agaricomycetes</taxon>
        <taxon>Russulales</taxon>
        <taxon>Bondarzewiaceae</taxon>
        <taxon>Bondarzewia</taxon>
    </lineage>
</organism>
<comment type="caution">
    <text evidence="2">The sequence shown here is derived from an EMBL/GenBank/DDBJ whole genome shotgun (WGS) entry which is preliminary data.</text>
</comment>
<sequence>MSPYPRPSTRRRRSASLSGSPSASRRTADDHWHPSTKRAYPHHSYGDISQSSPPPALRADAWKSGKRPRRDSLTSPDSTDVDMDALPTRRYSSRHNPSSGLPSTSAAFNLFPRPTGSKRAPRTSPPPRTKRTSPSPTAPNAESVDLRALHSSFVQRMRAWESARAGGPPLLLPSTPSTSCYRHPRVSSYGRMPSPSDGALVDSDDDIEILAGEPFSDDVRWGMDITASPPRKRARSLGMDPDLDGTGRTSSYASDDDVRAPLAAYTPSLSRTVSSSSNSSLVSLPLPPSTRAPPAQSNTLSPFIFRHPRLVPASASREEKAIVALSLALANGAAGLTDYGAVREVQAGVGGLETEAEIGEMWH</sequence>
<accession>A0A4S4MCS1</accession>
<evidence type="ECO:0000313" key="3">
    <source>
        <dbReference type="Proteomes" id="UP000310158"/>
    </source>
</evidence>
<dbReference type="OrthoDB" id="2688840at2759"/>
<keyword evidence="3" id="KW-1185">Reference proteome</keyword>
<feature type="compositionally biased region" description="Polar residues" evidence="1">
    <location>
        <begin position="94"/>
        <end position="107"/>
    </location>
</feature>
<protein>
    <submittedName>
        <fullName evidence="2">Uncharacterized protein</fullName>
    </submittedName>
</protein>
<gene>
    <name evidence="2" type="ORF">EW146_g600</name>
</gene>
<feature type="region of interest" description="Disordered" evidence="1">
    <location>
        <begin position="226"/>
        <end position="255"/>
    </location>
</feature>
<evidence type="ECO:0000313" key="2">
    <source>
        <dbReference type="EMBL" id="THH20850.1"/>
    </source>
</evidence>
<feature type="region of interest" description="Disordered" evidence="1">
    <location>
        <begin position="1"/>
        <end position="144"/>
    </location>
</feature>
<proteinExistence type="predicted"/>
<feature type="region of interest" description="Disordered" evidence="1">
    <location>
        <begin position="268"/>
        <end position="299"/>
    </location>
</feature>
<feature type="compositionally biased region" description="Low complexity" evidence="1">
    <location>
        <begin position="15"/>
        <end position="25"/>
    </location>
</feature>
<dbReference type="AlphaFoldDB" id="A0A4S4MCS1"/>
<feature type="compositionally biased region" description="Low complexity" evidence="1">
    <location>
        <begin position="268"/>
        <end position="284"/>
    </location>
</feature>
<name>A0A4S4MCS1_9AGAM</name>
<evidence type="ECO:0000256" key="1">
    <source>
        <dbReference type="SAM" id="MobiDB-lite"/>
    </source>
</evidence>
<reference evidence="2 3" key="1">
    <citation type="submission" date="2019-02" db="EMBL/GenBank/DDBJ databases">
        <title>Genome sequencing of the rare red list fungi Bondarzewia mesenterica.</title>
        <authorList>
            <person name="Buettner E."/>
            <person name="Kellner H."/>
        </authorList>
    </citation>
    <scope>NUCLEOTIDE SEQUENCE [LARGE SCALE GENOMIC DNA]</scope>
    <source>
        <strain evidence="2 3">DSM 108281</strain>
    </source>
</reference>
<dbReference type="EMBL" id="SGPL01000013">
    <property type="protein sequence ID" value="THH20850.1"/>
    <property type="molecule type" value="Genomic_DNA"/>
</dbReference>
<dbReference type="Proteomes" id="UP000310158">
    <property type="component" value="Unassembled WGS sequence"/>
</dbReference>